<dbReference type="InterPro" id="IPR051931">
    <property type="entry name" value="PAK3-like"/>
</dbReference>
<dbReference type="PANTHER" id="PTHR45832">
    <property type="entry name" value="SERINE/THREONINE-PROTEIN KINASE SAMKA-RELATED-RELATED"/>
    <property type="match status" value="1"/>
</dbReference>
<evidence type="ECO:0000259" key="15">
    <source>
        <dbReference type="PROSITE" id="PS50108"/>
    </source>
</evidence>
<dbReference type="SMART" id="SM00285">
    <property type="entry name" value="PBD"/>
    <property type="match status" value="1"/>
</dbReference>
<protein>
    <recommendedName>
        <fullName evidence="2">non-specific serine/threonine protein kinase</fullName>
        <ecNumber evidence="2">2.7.11.1</ecNumber>
    </recommendedName>
</protein>
<dbReference type="Gene3D" id="1.10.510.10">
    <property type="entry name" value="Transferase(Phosphotransferase) domain 1"/>
    <property type="match status" value="1"/>
</dbReference>
<feature type="domain" description="PH" evidence="13">
    <location>
        <begin position="31"/>
        <end position="126"/>
    </location>
</feature>
<dbReference type="CDD" id="cd01093">
    <property type="entry name" value="CRIB_PAK_like"/>
    <property type="match status" value="1"/>
</dbReference>
<feature type="coiled-coil region" evidence="11">
    <location>
        <begin position="777"/>
        <end position="853"/>
    </location>
</feature>
<dbReference type="PANTHER" id="PTHR45832:SF22">
    <property type="entry name" value="SERINE_THREONINE-PROTEIN KINASE SAMKA-RELATED"/>
    <property type="match status" value="1"/>
</dbReference>
<dbReference type="Pfam" id="PF00169">
    <property type="entry name" value="PH"/>
    <property type="match status" value="1"/>
</dbReference>
<sequence length="962" mass="108105">MNSHLTPTRAAPPPPAAAATAKPIIKNNSKSPNRRGWASIKDDSPIMSWLWTKKWIVLNPRTIDIYKNDSAPAPQMAIQLNKIIAVERTDQKPFCVEITTNKVYSLAFKSDDELYAWLDDIYNASPLGVTTPTDFVHQVHVGFDPVSGAFTGLPEQWNKLLQTSAITKEDYAKNPQAVLDVLEFYTDQQRREEVGYSQGQKAGQTNRFPPSGGTTYTPPAANARFGNGTGLAGQNAAAPRAAPPPPAQPVKKEKVPATTTQPAPQATQKAPPPVKPLLTNKKANTPNLTPAQQQAQAKQPQPPSPSNEEPPTPKVAERRISAMNDTQIMEKLRQVVSQGDPNNIYSKIKKVGQGASGSVYVAKILENGQKVAVKQMDLSAQPRKELIVNEILVMQESHHANIVNFLNAFLIKNGELWVVMEYMEGGALTDIIDNNEIEEDQIAYSQGHVKITDFGFCAKLSDQKSKRATMVGTPYWMAPEVVKQKEYGAKVDIWSLGIMAIEMIEQEPPYLDEEPLKALYLIATNVDGNTLLDQENANLSQLDSQVDQSMIYLPESKALRDSIQKARADHAVELKKNDNDRDVDLERDFTYEQYIKGQLLMRLGQLHRRRLAEARDEDAQQSLYIHLRELSSRLSQAQAALSNARSEAAKTHARHVTWTDELQRKVKYFREEKKNWDAEAVGLRGERSAAEEIIRVNLGRLADSGNRIFELENQIREWQPKIEEFDKLDERNKDLVKSLAARDDDLFRHDEQRREMQILLGRFNQLKTMTKAERDARIAAENEARKSRNESDQLKLKNEHLEGRLREVIESREKQEIHQVKQAREYYVPESNNTALQEEILTLRSQVERLEAEKREGMSMYSRDDDESSDEDVVFTRRESSRSPLTKSPSVPPISLFPASLSNAWTQSQPTTPQVSTASNEALHTRTRHVRSPTLSSAPSVIAGLGLGPNSRKSSSERKLSS</sequence>
<evidence type="ECO:0000259" key="13">
    <source>
        <dbReference type="PROSITE" id="PS50003"/>
    </source>
</evidence>
<keyword evidence="4" id="KW-0808">Transferase</keyword>
<feature type="domain" description="CRIB" evidence="15">
    <location>
        <begin position="129"/>
        <end position="142"/>
    </location>
</feature>
<comment type="catalytic activity">
    <reaction evidence="8">
        <text>L-threonyl-[protein] + ATP = O-phospho-L-threonyl-[protein] + ADP + H(+)</text>
        <dbReference type="Rhea" id="RHEA:46608"/>
        <dbReference type="Rhea" id="RHEA-COMP:11060"/>
        <dbReference type="Rhea" id="RHEA-COMP:11605"/>
        <dbReference type="ChEBI" id="CHEBI:15378"/>
        <dbReference type="ChEBI" id="CHEBI:30013"/>
        <dbReference type="ChEBI" id="CHEBI:30616"/>
        <dbReference type="ChEBI" id="CHEBI:61977"/>
        <dbReference type="ChEBI" id="CHEBI:456216"/>
        <dbReference type="EC" id="2.7.11.1"/>
    </reaction>
</comment>
<reference evidence="18 19" key="1">
    <citation type="submission" date="2019-03" db="EMBL/GenBank/DDBJ databases">
        <title>Sequencing 25 genomes of Wallemia mellicola.</title>
        <authorList>
            <person name="Gostincar C."/>
        </authorList>
    </citation>
    <scope>NUCLEOTIDE SEQUENCE [LARGE SCALE GENOMIC DNA]</scope>
    <source>
        <strain evidence="16 18">EXF-6152</strain>
        <strain evidence="17 19">EXF-757</strain>
    </source>
</reference>
<evidence type="ECO:0000256" key="5">
    <source>
        <dbReference type="ARBA" id="ARBA00022741"/>
    </source>
</evidence>
<evidence type="ECO:0000256" key="10">
    <source>
        <dbReference type="PROSITE-ProRule" id="PRU10141"/>
    </source>
</evidence>
<dbReference type="PROSITE" id="PS50011">
    <property type="entry name" value="PROTEIN_KINASE_DOM"/>
    <property type="match status" value="1"/>
</dbReference>
<evidence type="ECO:0000313" key="18">
    <source>
        <dbReference type="Proteomes" id="UP000310685"/>
    </source>
</evidence>
<dbReference type="Gene3D" id="3.90.810.10">
    <property type="entry name" value="CRIB domain"/>
    <property type="match status" value="1"/>
</dbReference>
<evidence type="ECO:0000256" key="4">
    <source>
        <dbReference type="ARBA" id="ARBA00022679"/>
    </source>
</evidence>
<evidence type="ECO:0000256" key="1">
    <source>
        <dbReference type="ARBA" id="ARBA00008874"/>
    </source>
</evidence>
<dbReference type="InterPro" id="IPR000095">
    <property type="entry name" value="CRIB_dom"/>
</dbReference>
<dbReference type="InterPro" id="IPR036936">
    <property type="entry name" value="CRIB_dom_sf"/>
</dbReference>
<dbReference type="InterPro" id="IPR017441">
    <property type="entry name" value="Protein_kinase_ATP_BS"/>
</dbReference>
<feature type="compositionally biased region" description="Pro residues" evidence="12">
    <location>
        <begin position="300"/>
        <end position="313"/>
    </location>
</feature>
<feature type="compositionally biased region" description="Low complexity" evidence="12">
    <location>
        <begin position="290"/>
        <end position="299"/>
    </location>
</feature>
<dbReference type="GO" id="GO:0004674">
    <property type="term" value="F:protein serine/threonine kinase activity"/>
    <property type="evidence" value="ECO:0007669"/>
    <property type="project" value="UniProtKB-KW"/>
</dbReference>
<comment type="similarity">
    <text evidence="1">Belongs to the protein kinase superfamily. STE Ser/Thr protein kinase family. STE20 subfamily.</text>
</comment>
<feature type="compositionally biased region" description="Low complexity" evidence="12">
    <location>
        <begin position="256"/>
        <end position="269"/>
    </location>
</feature>
<dbReference type="SUPFAM" id="SSF50729">
    <property type="entry name" value="PH domain-like"/>
    <property type="match status" value="1"/>
</dbReference>
<evidence type="ECO:0000256" key="3">
    <source>
        <dbReference type="ARBA" id="ARBA00022527"/>
    </source>
</evidence>
<comment type="caution">
    <text evidence="16">The sequence shown here is derived from an EMBL/GenBank/DDBJ whole genome shotgun (WGS) entry which is preliminary data.</text>
</comment>
<dbReference type="Pfam" id="PF00786">
    <property type="entry name" value="PBD"/>
    <property type="match status" value="1"/>
</dbReference>
<dbReference type="PROSITE" id="PS50003">
    <property type="entry name" value="PH_DOMAIN"/>
    <property type="match status" value="1"/>
</dbReference>
<feature type="region of interest" description="Disordered" evidence="12">
    <location>
        <begin position="192"/>
        <end position="314"/>
    </location>
</feature>
<dbReference type="Proteomes" id="UP000310708">
    <property type="component" value="Unassembled WGS sequence"/>
</dbReference>
<keyword evidence="3" id="KW-0723">Serine/threonine-protein kinase</keyword>
<feature type="region of interest" description="Disordered" evidence="12">
    <location>
        <begin position="854"/>
        <end position="893"/>
    </location>
</feature>
<feature type="binding site" evidence="10">
    <location>
        <position position="374"/>
    </location>
    <ligand>
        <name>ATP</name>
        <dbReference type="ChEBI" id="CHEBI:30616"/>
    </ligand>
</feature>
<feature type="region of interest" description="Disordered" evidence="12">
    <location>
        <begin position="1"/>
        <end position="37"/>
    </location>
</feature>
<dbReference type="InterPro" id="IPR001849">
    <property type="entry name" value="PH_domain"/>
</dbReference>
<dbReference type="AlphaFoldDB" id="A0A4T0PFA4"/>
<evidence type="ECO:0000313" key="19">
    <source>
        <dbReference type="Proteomes" id="UP000310708"/>
    </source>
</evidence>
<dbReference type="Pfam" id="PF00069">
    <property type="entry name" value="Pkinase"/>
    <property type="match status" value="2"/>
</dbReference>
<evidence type="ECO:0000259" key="14">
    <source>
        <dbReference type="PROSITE" id="PS50011"/>
    </source>
</evidence>
<dbReference type="InterPro" id="IPR000719">
    <property type="entry name" value="Prot_kinase_dom"/>
</dbReference>
<feature type="compositionally biased region" description="Acidic residues" evidence="12">
    <location>
        <begin position="864"/>
        <end position="873"/>
    </location>
</feature>
<dbReference type="SMART" id="SM00233">
    <property type="entry name" value="PH"/>
    <property type="match status" value="1"/>
</dbReference>
<evidence type="ECO:0000313" key="17">
    <source>
        <dbReference type="EMBL" id="TIC64035.1"/>
    </source>
</evidence>
<proteinExistence type="inferred from homology"/>
<keyword evidence="6 16" id="KW-0418">Kinase</keyword>
<dbReference type="CDD" id="cd13279">
    <property type="entry name" value="PH_Cla4_Ste20"/>
    <property type="match status" value="1"/>
</dbReference>
<dbReference type="FunFam" id="3.30.200.20:FF:000705">
    <property type="entry name" value="Non-specific serine/threonine protein kinase"/>
    <property type="match status" value="1"/>
</dbReference>
<dbReference type="InterPro" id="IPR033923">
    <property type="entry name" value="PAK_BD"/>
</dbReference>
<feature type="compositionally biased region" description="Polar residues" evidence="12">
    <location>
        <begin position="197"/>
        <end position="217"/>
    </location>
</feature>
<keyword evidence="5 10" id="KW-0547">Nucleotide-binding</keyword>
<dbReference type="FunFam" id="3.90.810.10:FF:000005">
    <property type="entry name" value="Non-specific serine/threonine protein kinase"/>
    <property type="match status" value="1"/>
</dbReference>
<feature type="region of interest" description="Disordered" evidence="12">
    <location>
        <begin position="905"/>
        <end position="962"/>
    </location>
</feature>
<gene>
    <name evidence="17" type="ORF">E3Q01_02978</name>
    <name evidence="16" type="ORF">E3Q22_03497</name>
</gene>
<evidence type="ECO:0000256" key="7">
    <source>
        <dbReference type="ARBA" id="ARBA00022840"/>
    </source>
</evidence>
<organism evidence="16 18">
    <name type="scientific">Wallemia mellicola</name>
    <dbReference type="NCBI Taxonomy" id="1708541"/>
    <lineage>
        <taxon>Eukaryota</taxon>
        <taxon>Fungi</taxon>
        <taxon>Dikarya</taxon>
        <taxon>Basidiomycota</taxon>
        <taxon>Wallemiomycotina</taxon>
        <taxon>Wallemiomycetes</taxon>
        <taxon>Wallemiales</taxon>
        <taxon>Wallemiaceae</taxon>
        <taxon>Wallemia</taxon>
    </lineage>
</organism>
<evidence type="ECO:0000256" key="2">
    <source>
        <dbReference type="ARBA" id="ARBA00012513"/>
    </source>
</evidence>
<keyword evidence="7 10" id="KW-0067">ATP-binding</keyword>
<dbReference type="EMBL" id="SPRC01000045">
    <property type="protein sequence ID" value="TIB76522.1"/>
    <property type="molecule type" value="Genomic_DNA"/>
</dbReference>
<dbReference type="Proteomes" id="UP000310685">
    <property type="component" value="Unassembled WGS sequence"/>
</dbReference>
<evidence type="ECO:0000256" key="12">
    <source>
        <dbReference type="SAM" id="MobiDB-lite"/>
    </source>
</evidence>
<evidence type="ECO:0000256" key="11">
    <source>
        <dbReference type="SAM" id="Coils"/>
    </source>
</evidence>
<evidence type="ECO:0000256" key="9">
    <source>
        <dbReference type="ARBA" id="ARBA00048679"/>
    </source>
</evidence>
<dbReference type="InterPro" id="IPR011009">
    <property type="entry name" value="Kinase-like_dom_sf"/>
</dbReference>
<dbReference type="EC" id="2.7.11.1" evidence="2"/>
<comment type="catalytic activity">
    <reaction evidence="9">
        <text>L-seryl-[protein] + ATP = O-phospho-L-seryl-[protein] + ADP + H(+)</text>
        <dbReference type="Rhea" id="RHEA:17989"/>
        <dbReference type="Rhea" id="RHEA-COMP:9863"/>
        <dbReference type="Rhea" id="RHEA-COMP:11604"/>
        <dbReference type="ChEBI" id="CHEBI:15378"/>
        <dbReference type="ChEBI" id="CHEBI:29999"/>
        <dbReference type="ChEBI" id="CHEBI:30616"/>
        <dbReference type="ChEBI" id="CHEBI:83421"/>
        <dbReference type="ChEBI" id="CHEBI:456216"/>
        <dbReference type="EC" id="2.7.11.1"/>
    </reaction>
</comment>
<dbReference type="Gene3D" id="2.30.29.30">
    <property type="entry name" value="Pleckstrin-homology domain (PH domain)/Phosphotyrosine-binding domain (PTB)"/>
    <property type="match status" value="1"/>
</dbReference>
<feature type="coiled-coil region" evidence="11">
    <location>
        <begin position="627"/>
        <end position="654"/>
    </location>
</feature>
<name>A0A4T0PFA4_9BASI</name>
<accession>A0A4T0PFA4</accession>
<dbReference type="PROSITE" id="PS50108">
    <property type="entry name" value="CRIB"/>
    <property type="match status" value="1"/>
</dbReference>
<dbReference type="SUPFAM" id="SSF56112">
    <property type="entry name" value="Protein kinase-like (PK-like)"/>
    <property type="match status" value="1"/>
</dbReference>
<feature type="compositionally biased region" description="Low complexity" evidence="12">
    <location>
        <begin position="906"/>
        <end position="917"/>
    </location>
</feature>
<dbReference type="GO" id="GO:0005524">
    <property type="term" value="F:ATP binding"/>
    <property type="evidence" value="ECO:0007669"/>
    <property type="project" value="UniProtKB-UniRule"/>
</dbReference>
<evidence type="ECO:0000256" key="8">
    <source>
        <dbReference type="ARBA" id="ARBA00047899"/>
    </source>
</evidence>
<dbReference type="PROSITE" id="PS00107">
    <property type="entry name" value="PROTEIN_KINASE_ATP"/>
    <property type="match status" value="1"/>
</dbReference>
<dbReference type="EMBL" id="SPRX01000038">
    <property type="protein sequence ID" value="TIC64035.1"/>
    <property type="molecule type" value="Genomic_DNA"/>
</dbReference>
<dbReference type="Gene3D" id="3.30.200.20">
    <property type="entry name" value="Phosphorylase Kinase, domain 1"/>
    <property type="match status" value="1"/>
</dbReference>
<dbReference type="InterPro" id="IPR011993">
    <property type="entry name" value="PH-like_dom_sf"/>
</dbReference>
<feature type="domain" description="Protein kinase" evidence="14">
    <location>
        <begin position="345"/>
        <end position="573"/>
    </location>
</feature>
<evidence type="ECO:0000313" key="16">
    <source>
        <dbReference type="EMBL" id="TIB76522.1"/>
    </source>
</evidence>
<keyword evidence="11" id="KW-0175">Coiled coil</keyword>
<evidence type="ECO:0000256" key="6">
    <source>
        <dbReference type="ARBA" id="ARBA00022777"/>
    </source>
</evidence>